<dbReference type="AlphaFoldDB" id="A0A1I7XCT6"/>
<proteinExistence type="predicted"/>
<evidence type="ECO:0000256" key="1">
    <source>
        <dbReference type="SAM" id="SignalP"/>
    </source>
</evidence>
<feature type="chain" id="PRO_5009311086" evidence="1">
    <location>
        <begin position="20"/>
        <end position="93"/>
    </location>
</feature>
<dbReference type="Proteomes" id="UP000095283">
    <property type="component" value="Unplaced"/>
</dbReference>
<protein>
    <submittedName>
        <fullName evidence="3">Uncharacterized protein</fullName>
    </submittedName>
</protein>
<reference evidence="3" key="1">
    <citation type="submission" date="2016-11" db="UniProtKB">
        <authorList>
            <consortium name="WormBaseParasite"/>
        </authorList>
    </citation>
    <scope>IDENTIFICATION</scope>
</reference>
<accession>A0A1I7XCT6</accession>
<evidence type="ECO:0000313" key="3">
    <source>
        <dbReference type="WBParaSite" id="Hba_15340"/>
    </source>
</evidence>
<dbReference type="WBParaSite" id="Hba_15340">
    <property type="protein sequence ID" value="Hba_15340"/>
    <property type="gene ID" value="Hba_15340"/>
</dbReference>
<sequence>MCRWFFVILFISMLFAVLAQMHNDVDGEIFRYDFVRRKSIFFLFQGSILNVQQALRSDLELIERSARAQRLHALNRLLKKPVYNFAHLFKNNF</sequence>
<organism evidence="2 3">
    <name type="scientific">Heterorhabditis bacteriophora</name>
    <name type="common">Entomopathogenic nematode worm</name>
    <dbReference type="NCBI Taxonomy" id="37862"/>
    <lineage>
        <taxon>Eukaryota</taxon>
        <taxon>Metazoa</taxon>
        <taxon>Ecdysozoa</taxon>
        <taxon>Nematoda</taxon>
        <taxon>Chromadorea</taxon>
        <taxon>Rhabditida</taxon>
        <taxon>Rhabditina</taxon>
        <taxon>Rhabditomorpha</taxon>
        <taxon>Strongyloidea</taxon>
        <taxon>Heterorhabditidae</taxon>
        <taxon>Heterorhabditis</taxon>
    </lineage>
</organism>
<keyword evidence="1" id="KW-0732">Signal</keyword>
<feature type="signal peptide" evidence="1">
    <location>
        <begin position="1"/>
        <end position="19"/>
    </location>
</feature>
<evidence type="ECO:0000313" key="2">
    <source>
        <dbReference type="Proteomes" id="UP000095283"/>
    </source>
</evidence>
<keyword evidence="2" id="KW-1185">Reference proteome</keyword>
<name>A0A1I7XCT6_HETBA</name>